<keyword evidence="8" id="KW-1185">Reference proteome</keyword>
<protein>
    <submittedName>
        <fullName evidence="7">Amino acid adenylation domain-containing protein</fullName>
    </submittedName>
</protein>
<dbReference type="InterPro" id="IPR042099">
    <property type="entry name" value="ANL_N_sf"/>
</dbReference>
<dbReference type="Pfam" id="PF00668">
    <property type="entry name" value="Condensation"/>
    <property type="match status" value="2"/>
</dbReference>
<reference evidence="7 8" key="1">
    <citation type="submission" date="2020-01" db="EMBL/GenBank/DDBJ databases">
        <title>Insect and environment-associated Actinomycetes.</title>
        <authorList>
            <person name="Currrie C."/>
            <person name="Chevrette M."/>
            <person name="Carlson C."/>
            <person name="Stubbendieck R."/>
            <person name="Wendt-Pienkowski E."/>
        </authorList>
    </citation>
    <scope>NUCLEOTIDE SEQUENCE [LARGE SCALE GENOMIC DNA]</scope>
    <source>
        <strain evidence="7 8">SID14172</strain>
    </source>
</reference>
<dbReference type="GO" id="GO:0017000">
    <property type="term" value="P:antibiotic biosynthetic process"/>
    <property type="evidence" value="ECO:0007669"/>
    <property type="project" value="UniProtKB-ARBA"/>
</dbReference>
<dbReference type="RefSeq" id="WP_164140053.1">
    <property type="nucleotide sequence ID" value="NZ_JAAGMB010000246.1"/>
</dbReference>
<dbReference type="FunFam" id="3.40.50.980:FF:000001">
    <property type="entry name" value="Non-ribosomal peptide synthetase"/>
    <property type="match status" value="1"/>
</dbReference>
<dbReference type="InterPro" id="IPR025110">
    <property type="entry name" value="AMP-bd_C"/>
</dbReference>
<dbReference type="PROSITE" id="PS00012">
    <property type="entry name" value="PHOSPHOPANTETHEINE"/>
    <property type="match status" value="2"/>
</dbReference>
<dbReference type="SMART" id="SM00823">
    <property type="entry name" value="PKS_PP"/>
    <property type="match status" value="2"/>
</dbReference>
<dbReference type="Gene3D" id="2.30.38.10">
    <property type="entry name" value="Luciferase, Domain 3"/>
    <property type="match status" value="1"/>
</dbReference>
<name>A0A6N9ULF1_9ACTN</name>
<comment type="cofactor">
    <cofactor evidence="1">
        <name>pantetheine 4'-phosphate</name>
        <dbReference type="ChEBI" id="CHEBI:47942"/>
    </cofactor>
</comment>
<dbReference type="InterPro" id="IPR006162">
    <property type="entry name" value="Ppantetheine_attach_site"/>
</dbReference>
<evidence type="ECO:0000313" key="8">
    <source>
        <dbReference type="Proteomes" id="UP000469545"/>
    </source>
</evidence>
<dbReference type="Gene3D" id="3.40.50.980">
    <property type="match status" value="2"/>
</dbReference>
<gene>
    <name evidence="7" type="ORF">G3I46_11040</name>
</gene>
<dbReference type="InterPro" id="IPR009081">
    <property type="entry name" value="PP-bd_ACP"/>
</dbReference>
<dbReference type="NCBIfam" id="TIGR01733">
    <property type="entry name" value="AA-adenyl-dom"/>
    <property type="match status" value="1"/>
</dbReference>
<evidence type="ECO:0000256" key="5">
    <source>
        <dbReference type="SAM" id="MobiDB-lite"/>
    </source>
</evidence>
<dbReference type="InterPro" id="IPR045851">
    <property type="entry name" value="AMP-bd_C_sf"/>
</dbReference>
<evidence type="ECO:0000259" key="6">
    <source>
        <dbReference type="PROSITE" id="PS50075"/>
    </source>
</evidence>
<dbReference type="InterPro" id="IPR010071">
    <property type="entry name" value="AA_adenyl_dom"/>
</dbReference>
<comment type="similarity">
    <text evidence="2">Belongs to the ATP-dependent AMP-binding enzyme family.</text>
</comment>
<dbReference type="InterPro" id="IPR020845">
    <property type="entry name" value="AMP-binding_CS"/>
</dbReference>
<dbReference type="Gene3D" id="3.30.559.30">
    <property type="entry name" value="Nonribosomal peptide synthetase, condensation domain"/>
    <property type="match status" value="2"/>
</dbReference>
<dbReference type="GO" id="GO:0008610">
    <property type="term" value="P:lipid biosynthetic process"/>
    <property type="evidence" value="ECO:0007669"/>
    <property type="project" value="UniProtKB-ARBA"/>
</dbReference>
<dbReference type="SUPFAM" id="SSF47336">
    <property type="entry name" value="ACP-like"/>
    <property type="match status" value="2"/>
</dbReference>
<dbReference type="InterPro" id="IPR020806">
    <property type="entry name" value="PKS_PP-bd"/>
</dbReference>
<dbReference type="InterPro" id="IPR036736">
    <property type="entry name" value="ACP-like_sf"/>
</dbReference>
<feature type="domain" description="Carrier" evidence="6">
    <location>
        <begin position="1189"/>
        <end position="1264"/>
    </location>
</feature>
<comment type="caution">
    <text evidence="7">The sequence shown here is derived from an EMBL/GenBank/DDBJ whole genome shotgun (WGS) entry which is preliminary data.</text>
</comment>
<evidence type="ECO:0000256" key="3">
    <source>
        <dbReference type="ARBA" id="ARBA00022450"/>
    </source>
</evidence>
<dbReference type="PROSITE" id="PS00455">
    <property type="entry name" value="AMP_BINDING"/>
    <property type="match status" value="1"/>
</dbReference>
<feature type="non-terminal residue" evidence="7">
    <location>
        <position position="1"/>
    </location>
</feature>
<evidence type="ECO:0000256" key="1">
    <source>
        <dbReference type="ARBA" id="ARBA00001957"/>
    </source>
</evidence>
<dbReference type="Pfam" id="PF00550">
    <property type="entry name" value="PP-binding"/>
    <property type="match status" value="2"/>
</dbReference>
<dbReference type="FunFam" id="1.10.1200.10:FF:000016">
    <property type="entry name" value="Non-ribosomal peptide synthase"/>
    <property type="match status" value="2"/>
</dbReference>
<dbReference type="InterPro" id="IPR001242">
    <property type="entry name" value="Condensation_dom"/>
</dbReference>
<dbReference type="Gene3D" id="3.40.50.12780">
    <property type="entry name" value="N-terminal domain of ligase-like"/>
    <property type="match status" value="1"/>
</dbReference>
<dbReference type="FunFam" id="2.30.38.10:FF:000001">
    <property type="entry name" value="Non-ribosomal peptide synthetase PvdI"/>
    <property type="match status" value="1"/>
</dbReference>
<dbReference type="SUPFAM" id="SSF56801">
    <property type="entry name" value="Acetyl-CoA synthetase-like"/>
    <property type="match status" value="2"/>
</dbReference>
<dbReference type="Proteomes" id="UP000469545">
    <property type="component" value="Unassembled WGS sequence"/>
</dbReference>
<dbReference type="GO" id="GO:0005829">
    <property type="term" value="C:cytosol"/>
    <property type="evidence" value="ECO:0007669"/>
    <property type="project" value="TreeGrafter"/>
</dbReference>
<sequence length="1745" mass="186631">YGPPGTRMYRTGDLARRLADGTFVHAGRADDQIKLRGFRIEPGEIEAAAAAHADVTRAVVLAREETAGDARLIAWVTPETVDTDALRAHLAAALPPYMVPAAIVALPAMPLTPNGKIDRKALPAPEEPATALPVQRAGRDPREELVAELFAGVLKLASVGPDDDFFELGGHSLLAIRLVSRLRANLGVELSVKHLFQNPTPAALVRSIGQSEEARPALVRGERPERLPLSYGQQRLWFLHRMEGPNPVYNLASALRLTGPLDHAALRAAHADVVARHESLRTVVAEDEQGAHQVVLADVHPEPVHVRCTEEELPELLAEHARHPFDLAADLPLKLFLYELAEDRHELLVLLHHVAGDGWSTPLLTRDLTRAYAARARGGAPQWRELPVQYADFALWQHRLMGSEDDPDSRASRQLAFWREALADLPEEIALPTDRPRPAVASYRGDNVEISLPAALHRAVAERARAADATVFMVVQAALAVTLSRLGAGDDIPLGSPVAGRLDEALDDLVGDFINTLVLRTDVSGDPTFTELLARVRETDLAAWSHQDLPFERLVEVLNPTRSLARSPLFQTLLAFNNTGGPAGSGPAEARLGALAVTAHGGVGSGVAKFDLAFNLRERHTPDGAADGMTGILEYAGDLFDRGTAERLVERFTAVLARLVAEPDERIGAVDVLLEGERAAALAGPRDTARAAEDRWFLDRFEQQAARRPDAPAVTAGDVTLSYGELNRRANAMARLLVERGAAPERFVAVALPRTTALLVTLLAVQKSGAAYLPLDTGFPADRIHRMIADADPAVLVTTGDLLPGLPDVAVPTVLADEADLSGYPDGDLGVRAAPTHAAYVLHTSGSTGVPKGVVVPRGALDNFLRAMADRCAVTADDRLLAVTTIGFDIAGLELYLPLARGAAVVVAGPDTVRDPEALRAAVTAHGITLMQATPTLWRAATGRDASFLAGVRVLVGGEALPADLAATLTAGARSVLNVYGPTETTIWSTAATVTDPAAVHLGEPVDNTGRYVLDARLRPVAPGVPGELYLSGAGLARGYLGQPGRTAERFVADPFGAAGTLMYRTGDVVRRTAAGRLEYVGRGDQQVKLRGFRIETGEIEAVLTAHADVGAAAVGVRPDAAGEPRLVAWVVTDLDVPALRAHVAAALPEYMVPGAFVALPELPLTANGKLNRAALPDPAETQDTTGRPPRSPQEEILCGLFAEILSRPRVSIDDDFFAVGGHSLAAMRLAGRIRSVLDVDLPISVLFEAPTVAALAARLTGTGTGRTPLTARERPERLPASPAQQRLWFLGRFEEPGSPTYNVPVVLRLSGTLDEQALGDALTDVITRHETLRTVFAEDAEGPYQIVLAPRPVPAPVRPATEEELPALLTEAARTGFDLAADIPLRAHLFALAQDEHALLLVMHHIAGDGGWSVPLLVKDLATAYAARRGGREPGWQPLAVQYADYTLWQREVLGSADDPDSELGRQLAHWREALADLPEELTLPTDRPRPLTGTGRGADLRHHIPAELHAGLEALAQKHRASLFMVVQAAVAVTLSRLGAGEDVPLGTPSAGRVNEALDGLIGFFVNTLVLRTDLSGDPTFAEVLDRVRANSLSAYAHQDVPFERLVETLNPDRSLGRHPLFQTMVTWNNTAQDATGRLAEDLPDLRMRVGEVDAQVATFDLLFAFSDLRTERGAPDGLAVRLEYATDLYDPATAELFVSTLTAVLGAVTADADRPVHRIDVLPAATRARLLDASAGPAPRPG</sequence>
<feature type="region of interest" description="Disordered" evidence="5">
    <location>
        <begin position="1174"/>
        <end position="1194"/>
    </location>
</feature>
<dbReference type="Pfam" id="PF13193">
    <property type="entry name" value="AMP-binding_C"/>
    <property type="match status" value="2"/>
</dbReference>
<dbReference type="GO" id="GO:0031177">
    <property type="term" value="F:phosphopantetheine binding"/>
    <property type="evidence" value="ECO:0007669"/>
    <property type="project" value="InterPro"/>
</dbReference>
<proteinExistence type="inferred from homology"/>
<dbReference type="Gene3D" id="3.30.559.10">
    <property type="entry name" value="Chloramphenicol acetyltransferase-like domain"/>
    <property type="match status" value="2"/>
</dbReference>
<dbReference type="GO" id="GO:0072330">
    <property type="term" value="P:monocarboxylic acid biosynthetic process"/>
    <property type="evidence" value="ECO:0007669"/>
    <property type="project" value="UniProtKB-ARBA"/>
</dbReference>
<dbReference type="PANTHER" id="PTHR45527">
    <property type="entry name" value="NONRIBOSOMAL PEPTIDE SYNTHETASE"/>
    <property type="match status" value="1"/>
</dbReference>
<dbReference type="GO" id="GO:0003824">
    <property type="term" value="F:catalytic activity"/>
    <property type="evidence" value="ECO:0007669"/>
    <property type="project" value="InterPro"/>
</dbReference>
<dbReference type="PROSITE" id="PS50075">
    <property type="entry name" value="CARRIER"/>
    <property type="match status" value="2"/>
</dbReference>
<dbReference type="CDD" id="cd19540">
    <property type="entry name" value="LCL_NRPS-like"/>
    <property type="match status" value="2"/>
</dbReference>
<dbReference type="Gene3D" id="1.10.1200.10">
    <property type="entry name" value="ACP-like"/>
    <property type="match status" value="2"/>
</dbReference>
<dbReference type="Pfam" id="PF00501">
    <property type="entry name" value="AMP-binding"/>
    <property type="match status" value="1"/>
</dbReference>
<dbReference type="SUPFAM" id="SSF52777">
    <property type="entry name" value="CoA-dependent acyltransferases"/>
    <property type="match status" value="4"/>
</dbReference>
<evidence type="ECO:0000256" key="4">
    <source>
        <dbReference type="ARBA" id="ARBA00022553"/>
    </source>
</evidence>
<feature type="domain" description="Carrier" evidence="6">
    <location>
        <begin position="137"/>
        <end position="212"/>
    </location>
</feature>
<dbReference type="GO" id="GO:0044550">
    <property type="term" value="P:secondary metabolite biosynthetic process"/>
    <property type="evidence" value="ECO:0007669"/>
    <property type="project" value="UniProtKB-ARBA"/>
</dbReference>
<evidence type="ECO:0000313" key="7">
    <source>
        <dbReference type="EMBL" id="NEB17050.1"/>
    </source>
</evidence>
<accession>A0A6N9ULF1</accession>
<evidence type="ECO:0000256" key="2">
    <source>
        <dbReference type="ARBA" id="ARBA00006432"/>
    </source>
</evidence>
<dbReference type="FunFam" id="3.40.50.12780:FF:000012">
    <property type="entry name" value="Non-ribosomal peptide synthetase"/>
    <property type="match status" value="1"/>
</dbReference>
<keyword evidence="3" id="KW-0596">Phosphopantetheine</keyword>
<dbReference type="InterPro" id="IPR023213">
    <property type="entry name" value="CAT-like_dom_sf"/>
</dbReference>
<dbReference type="EMBL" id="JAAGMB010000246">
    <property type="protein sequence ID" value="NEB17050.1"/>
    <property type="molecule type" value="Genomic_DNA"/>
</dbReference>
<keyword evidence="4" id="KW-0597">Phosphoprotein</keyword>
<dbReference type="Gene3D" id="3.30.300.30">
    <property type="match status" value="2"/>
</dbReference>
<dbReference type="InterPro" id="IPR000873">
    <property type="entry name" value="AMP-dep_synth/lig_dom"/>
</dbReference>
<dbReference type="FunFam" id="3.30.300.30:FF:000010">
    <property type="entry name" value="Enterobactin synthetase component F"/>
    <property type="match status" value="2"/>
</dbReference>
<organism evidence="7 8">
    <name type="scientific">Streptomyces coelicoflavus</name>
    <dbReference type="NCBI Taxonomy" id="285562"/>
    <lineage>
        <taxon>Bacteria</taxon>
        <taxon>Bacillati</taxon>
        <taxon>Actinomycetota</taxon>
        <taxon>Actinomycetes</taxon>
        <taxon>Kitasatosporales</taxon>
        <taxon>Streptomycetaceae</taxon>
        <taxon>Streptomyces</taxon>
    </lineage>
</organism>
<dbReference type="GO" id="GO:0043041">
    <property type="term" value="P:amino acid activation for nonribosomal peptide biosynthetic process"/>
    <property type="evidence" value="ECO:0007669"/>
    <property type="project" value="TreeGrafter"/>
</dbReference>
<dbReference type="PANTHER" id="PTHR45527:SF1">
    <property type="entry name" value="FATTY ACID SYNTHASE"/>
    <property type="match status" value="1"/>
</dbReference>
<feature type="non-terminal residue" evidence="7">
    <location>
        <position position="1745"/>
    </location>
</feature>